<dbReference type="RefSeq" id="WP_126798776.1">
    <property type="nucleotide sequence ID" value="NZ_PIPO01000003.1"/>
</dbReference>
<evidence type="ECO:0000313" key="2">
    <source>
        <dbReference type="Proteomes" id="UP000287823"/>
    </source>
</evidence>
<dbReference type="InterPro" id="IPR008228">
    <property type="entry name" value="UCP006173"/>
</dbReference>
<dbReference type="InterPro" id="IPR005358">
    <property type="entry name" value="Puta_zinc/iron-chelating_dom"/>
</dbReference>
<dbReference type="Pfam" id="PF03692">
    <property type="entry name" value="CxxCxxCC"/>
    <property type="match status" value="1"/>
</dbReference>
<keyword evidence="2" id="KW-1185">Reference proteome</keyword>
<evidence type="ECO:0000313" key="1">
    <source>
        <dbReference type="EMBL" id="RUO33036.1"/>
    </source>
</evidence>
<proteinExistence type="predicted"/>
<dbReference type="PANTHER" id="PTHR37421:SF1">
    <property type="entry name" value="UPF0260 PROTEIN YCGN"/>
    <property type="match status" value="1"/>
</dbReference>
<protein>
    <submittedName>
        <fullName evidence="1">YcgN family cysteine cluster protein</fullName>
    </submittedName>
</protein>
<reference evidence="1 2" key="1">
    <citation type="journal article" date="2011" name="Front. Microbiol.">
        <title>Genomic signatures of strain selection and enhancement in Bacillus atrophaeus var. globigii, a historical biowarfare simulant.</title>
        <authorList>
            <person name="Gibbons H.S."/>
            <person name="Broomall S.M."/>
            <person name="McNew L.A."/>
            <person name="Daligault H."/>
            <person name="Chapman C."/>
            <person name="Bruce D."/>
            <person name="Karavis M."/>
            <person name="Krepps M."/>
            <person name="McGregor P.A."/>
            <person name="Hong C."/>
            <person name="Park K.H."/>
            <person name="Akmal A."/>
            <person name="Feldman A."/>
            <person name="Lin J.S."/>
            <person name="Chang W.E."/>
            <person name="Higgs B.W."/>
            <person name="Demirev P."/>
            <person name="Lindquist J."/>
            <person name="Liem A."/>
            <person name="Fochler E."/>
            <person name="Read T.D."/>
            <person name="Tapia R."/>
            <person name="Johnson S."/>
            <person name="Bishop-Lilly K.A."/>
            <person name="Detter C."/>
            <person name="Han C."/>
            <person name="Sozhamannan S."/>
            <person name="Rosenzweig C.N."/>
            <person name="Skowronski E.W."/>
        </authorList>
    </citation>
    <scope>NUCLEOTIDE SEQUENCE [LARGE SCALE GENOMIC DNA]</scope>
    <source>
        <strain evidence="1 2">Y4G10-17</strain>
    </source>
</reference>
<accession>A0A432WGS8</accession>
<dbReference type="Proteomes" id="UP000287823">
    <property type="component" value="Unassembled WGS sequence"/>
</dbReference>
<gene>
    <name evidence="1" type="ORF">CWE14_07260</name>
</gene>
<dbReference type="AlphaFoldDB" id="A0A432WGS8"/>
<dbReference type="EMBL" id="PIPO01000003">
    <property type="protein sequence ID" value="RUO33036.1"/>
    <property type="molecule type" value="Genomic_DNA"/>
</dbReference>
<name>A0A432WGS8_9GAMM</name>
<dbReference type="PANTHER" id="PTHR37421">
    <property type="entry name" value="UPF0260 PROTEIN YCGN"/>
    <property type="match status" value="1"/>
</dbReference>
<dbReference type="PIRSF" id="PIRSF006173">
    <property type="entry name" value="UCP006173"/>
    <property type="match status" value="1"/>
</dbReference>
<organism evidence="1 2">
    <name type="scientific">Aliidiomarina soli</name>
    <dbReference type="NCBI Taxonomy" id="1928574"/>
    <lineage>
        <taxon>Bacteria</taxon>
        <taxon>Pseudomonadati</taxon>
        <taxon>Pseudomonadota</taxon>
        <taxon>Gammaproteobacteria</taxon>
        <taxon>Alteromonadales</taxon>
        <taxon>Idiomarinaceae</taxon>
        <taxon>Aliidiomarina</taxon>
    </lineage>
</organism>
<comment type="caution">
    <text evidence="1">The sequence shown here is derived from an EMBL/GenBank/DDBJ whole genome shotgun (WGS) entry which is preliminary data.</text>
</comment>
<sequence>MNEFWQSKTLHEMTPREWESLCDGCGKCCLQKLLDADAESPDQDSDSLYMHADEQVFYTDVRCQHLDPVTAQCDCYPTRLEKVPNCVNITLQDLPNIHFMPPSCAYRRLHEGKGLPAWHPLLHQGSKVPMQKAGMSITTQTTISDGEMDEQDYDLRIVTWPLNEA</sequence>